<dbReference type="HOGENOM" id="CLU_025914_0_0_1"/>
<dbReference type="Pfam" id="PF24681">
    <property type="entry name" value="Kelch_KLHDC2_KLHL20_DRC7"/>
    <property type="match status" value="1"/>
</dbReference>
<dbReference type="InterPro" id="IPR011333">
    <property type="entry name" value="SKP1/BTB/POZ_sf"/>
</dbReference>
<dbReference type="SMART" id="SM00225">
    <property type="entry name" value="BTB"/>
    <property type="match status" value="1"/>
</dbReference>
<evidence type="ECO:0000259" key="3">
    <source>
        <dbReference type="PROSITE" id="PS50097"/>
    </source>
</evidence>
<keyword evidence="5" id="KW-1185">Reference proteome</keyword>
<dbReference type="GeneID" id="7844708"/>
<evidence type="ECO:0000256" key="1">
    <source>
        <dbReference type="ARBA" id="ARBA00022441"/>
    </source>
</evidence>
<dbReference type="SUPFAM" id="SSF117281">
    <property type="entry name" value="Kelch motif"/>
    <property type="match status" value="1"/>
</dbReference>
<reference evidence="5" key="1">
    <citation type="journal article" date="2006" name="PLoS Biol.">
        <title>Macronuclear genome sequence of the ciliate Tetrahymena thermophila, a model eukaryote.</title>
        <authorList>
            <person name="Eisen J.A."/>
            <person name="Coyne R.S."/>
            <person name="Wu M."/>
            <person name="Wu D."/>
            <person name="Thiagarajan M."/>
            <person name="Wortman J.R."/>
            <person name="Badger J.H."/>
            <person name="Ren Q."/>
            <person name="Amedeo P."/>
            <person name="Jones K.M."/>
            <person name="Tallon L.J."/>
            <person name="Delcher A.L."/>
            <person name="Salzberg S.L."/>
            <person name="Silva J.C."/>
            <person name="Haas B.J."/>
            <person name="Majoros W.H."/>
            <person name="Farzad M."/>
            <person name="Carlton J.M."/>
            <person name="Smith R.K. Jr."/>
            <person name="Garg J."/>
            <person name="Pearlman R.E."/>
            <person name="Karrer K.M."/>
            <person name="Sun L."/>
            <person name="Manning G."/>
            <person name="Elde N.C."/>
            <person name="Turkewitz A.P."/>
            <person name="Asai D.J."/>
            <person name="Wilkes D.E."/>
            <person name="Wang Y."/>
            <person name="Cai H."/>
            <person name="Collins K."/>
            <person name="Stewart B.A."/>
            <person name="Lee S.R."/>
            <person name="Wilamowska K."/>
            <person name="Weinberg Z."/>
            <person name="Ruzzo W.L."/>
            <person name="Wloga D."/>
            <person name="Gaertig J."/>
            <person name="Frankel J."/>
            <person name="Tsao C.-C."/>
            <person name="Gorovsky M.A."/>
            <person name="Keeling P.J."/>
            <person name="Waller R.F."/>
            <person name="Patron N.J."/>
            <person name="Cherry J.M."/>
            <person name="Stover N.A."/>
            <person name="Krieger C.J."/>
            <person name="del Toro C."/>
            <person name="Ryder H.F."/>
            <person name="Williamson S.C."/>
            <person name="Barbeau R.A."/>
            <person name="Hamilton E.P."/>
            <person name="Orias E."/>
        </authorList>
    </citation>
    <scope>NUCLEOTIDE SEQUENCE [LARGE SCALE GENOMIC DNA]</scope>
    <source>
        <strain evidence="5">SB210</strain>
    </source>
</reference>
<dbReference type="RefSeq" id="XP_001033382.2">
    <property type="nucleotide sequence ID" value="XM_001033382.3"/>
</dbReference>
<organism evidence="4 5">
    <name type="scientific">Tetrahymena thermophila (strain SB210)</name>
    <dbReference type="NCBI Taxonomy" id="312017"/>
    <lineage>
        <taxon>Eukaryota</taxon>
        <taxon>Sar</taxon>
        <taxon>Alveolata</taxon>
        <taxon>Ciliophora</taxon>
        <taxon>Intramacronucleata</taxon>
        <taxon>Oligohymenophorea</taxon>
        <taxon>Hymenostomatida</taxon>
        <taxon>Tetrahymenina</taxon>
        <taxon>Tetrahymenidae</taxon>
        <taxon>Tetrahymena</taxon>
    </lineage>
</organism>
<sequence>MDHLQSSFDQTEQSIYKNIYQQEQNRKTNVKMLTTFETECPSIKNHSAIYYKERIYIFGGYNGQKNLNKLHILNLRTNVWEQPRFANDSNELPQGRNGHTSVVVNNKMYVIGGWIGQGQHASNQLYILDLDLLKWTKMETSGQEPGPCNMHTAEHWENKIFVYRGGDGKQYFSDLHSLDIITFKWEKVEAKGNAPPPRANHASCLIGDFIYIFGGWDGQKRLNDLYKMNLRKLEWTQIERSEWIQAPPARAGMKMISVEEIIYMFGGSGPSSTCFNDLWLFDPKCNQWQQCRVTLNESDDSHNSFEGNDQSGDSINNKQFLQNIQKSNQNGLMSSNLNVNNLELIKNKNNLMNNNGNGQTIESYLNPRSGHSMTLYKNLLYIIGGSWGPNYYKNYIALDIDPKPELTIKYDDQNTSSGCGFFQNLKQFYNNPQFSDVQFSFQGEILYAHKVILSLMGESFNTMFTLGMKETHKNVIEIKNIEMQIFKIIVKSLYYNNLELEEQQNGDLSLLFEVLRVCDQFLIEKMIIIVQQKIKELITNENIEEVLQMSLQYNASYLIKYCLWLQRRNKYQESLQQIDNQTI</sequence>
<accession>Q22KT0</accession>
<evidence type="ECO:0000313" key="4">
    <source>
        <dbReference type="EMBL" id="EAR85719.2"/>
    </source>
</evidence>
<dbReference type="Proteomes" id="UP000009168">
    <property type="component" value="Unassembled WGS sequence"/>
</dbReference>
<dbReference type="STRING" id="312017.Q22KT0"/>
<dbReference type="KEGG" id="tet:TTHERM_00311990"/>
<dbReference type="eggNOG" id="KOG0379">
    <property type="taxonomic scope" value="Eukaryota"/>
</dbReference>
<dbReference type="PANTHER" id="PTHR46093">
    <property type="entry name" value="ACYL-COA-BINDING DOMAIN-CONTAINING PROTEIN 5"/>
    <property type="match status" value="1"/>
</dbReference>
<dbReference type="Pfam" id="PF01344">
    <property type="entry name" value="Kelch_1"/>
    <property type="match status" value="1"/>
</dbReference>
<dbReference type="Pfam" id="PF00651">
    <property type="entry name" value="BTB"/>
    <property type="match status" value="1"/>
</dbReference>
<dbReference type="EMBL" id="GG662498">
    <property type="protein sequence ID" value="EAR85719.2"/>
    <property type="molecule type" value="Genomic_DNA"/>
</dbReference>
<gene>
    <name evidence="4" type="ORF">TTHERM_00311990</name>
</gene>
<dbReference type="InParanoid" id="Q22KT0"/>
<dbReference type="SMART" id="SM00612">
    <property type="entry name" value="Kelch"/>
    <property type="match status" value="5"/>
</dbReference>
<dbReference type="Gene3D" id="3.30.710.10">
    <property type="entry name" value="Potassium Channel Kv1.1, Chain A"/>
    <property type="match status" value="1"/>
</dbReference>
<keyword evidence="2" id="KW-0677">Repeat</keyword>
<dbReference type="PROSITE" id="PS50097">
    <property type="entry name" value="BTB"/>
    <property type="match status" value="1"/>
</dbReference>
<protein>
    <submittedName>
        <fullName evidence="4">Kelch motif protein</fullName>
    </submittedName>
</protein>
<dbReference type="InterPro" id="IPR006652">
    <property type="entry name" value="Kelch_1"/>
</dbReference>
<dbReference type="InterPro" id="IPR000210">
    <property type="entry name" value="BTB/POZ_dom"/>
</dbReference>
<dbReference type="SUPFAM" id="SSF54695">
    <property type="entry name" value="POZ domain"/>
    <property type="match status" value="1"/>
</dbReference>
<proteinExistence type="predicted"/>
<keyword evidence="1" id="KW-0880">Kelch repeat</keyword>
<dbReference type="PANTHER" id="PTHR46093:SF18">
    <property type="entry name" value="FIBRONECTIN TYPE-III DOMAIN-CONTAINING PROTEIN"/>
    <property type="match status" value="1"/>
</dbReference>
<dbReference type="AlphaFoldDB" id="Q22KT0"/>
<evidence type="ECO:0000256" key="2">
    <source>
        <dbReference type="ARBA" id="ARBA00022737"/>
    </source>
</evidence>
<dbReference type="Gene3D" id="2.120.10.80">
    <property type="entry name" value="Kelch-type beta propeller"/>
    <property type="match status" value="2"/>
</dbReference>
<evidence type="ECO:0000313" key="5">
    <source>
        <dbReference type="Proteomes" id="UP000009168"/>
    </source>
</evidence>
<name>Q22KT0_TETTS</name>
<dbReference type="OrthoDB" id="10251809at2759"/>
<feature type="domain" description="BTB" evidence="3">
    <location>
        <begin position="435"/>
        <end position="502"/>
    </location>
</feature>
<dbReference type="InterPro" id="IPR015915">
    <property type="entry name" value="Kelch-typ_b-propeller"/>
</dbReference>